<dbReference type="Proteomes" id="UP000660380">
    <property type="component" value="Unassembled WGS sequence"/>
</dbReference>
<accession>A0ABR8GV21</accession>
<dbReference type="EMBL" id="JACJTA010000043">
    <property type="protein sequence ID" value="MBD2606598.1"/>
    <property type="molecule type" value="Genomic_DNA"/>
</dbReference>
<sequence>MADVPARPMGDRIIQLTNDYEREVFNGDVGFMLNLDTWMLMSGLRQMMLVNSSLLTLYPATD</sequence>
<dbReference type="RefSeq" id="WP_144238297.1">
    <property type="nucleotide sequence ID" value="NZ_JACJTA010000043.1"/>
</dbReference>
<evidence type="ECO:0000313" key="1">
    <source>
        <dbReference type="EMBL" id="MBD2606598.1"/>
    </source>
</evidence>
<protein>
    <submittedName>
        <fullName evidence="1">Uncharacterized protein</fullName>
    </submittedName>
</protein>
<dbReference type="Gene3D" id="2.30.30.940">
    <property type="match status" value="1"/>
</dbReference>
<reference evidence="1 2" key="1">
    <citation type="journal article" date="2020" name="ISME J.">
        <title>Comparative genomics reveals insights into cyanobacterial evolution and habitat adaptation.</title>
        <authorList>
            <person name="Chen M.Y."/>
            <person name="Teng W.K."/>
            <person name="Zhao L."/>
            <person name="Hu C.X."/>
            <person name="Zhou Y.K."/>
            <person name="Han B.P."/>
            <person name="Song L.R."/>
            <person name="Shu W.S."/>
        </authorList>
    </citation>
    <scope>NUCLEOTIDE SEQUENCE [LARGE SCALE GENOMIC DNA]</scope>
    <source>
        <strain evidence="1 2">FACHB-248</strain>
    </source>
</reference>
<keyword evidence="2" id="KW-1185">Reference proteome</keyword>
<proteinExistence type="predicted"/>
<evidence type="ECO:0000313" key="2">
    <source>
        <dbReference type="Proteomes" id="UP000660380"/>
    </source>
</evidence>
<name>A0ABR8GV21_9CYAN</name>
<comment type="caution">
    <text evidence="1">The sequence shown here is derived from an EMBL/GenBank/DDBJ whole genome shotgun (WGS) entry which is preliminary data.</text>
</comment>
<organism evidence="1 2">
    <name type="scientific">Scytonema hofmannii FACHB-248</name>
    <dbReference type="NCBI Taxonomy" id="1842502"/>
    <lineage>
        <taxon>Bacteria</taxon>
        <taxon>Bacillati</taxon>
        <taxon>Cyanobacteriota</taxon>
        <taxon>Cyanophyceae</taxon>
        <taxon>Nostocales</taxon>
        <taxon>Scytonemataceae</taxon>
        <taxon>Scytonema</taxon>
    </lineage>
</organism>
<gene>
    <name evidence="1" type="ORF">H6G81_19190</name>
</gene>